<gene>
    <name evidence="2" type="ORF">FGO68_gene14552</name>
</gene>
<comment type="caution">
    <text evidence="2">The sequence shown here is derived from an EMBL/GenBank/DDBJ whole genome shotgun (WGS) entry which is preliminary data.</text>
</comment>
<proteinExistence type="predicted"/>
<reference evidence="2" key="1">
    <citation type="submission" date="2019-06" db="EMBL/GenBank/DDBJ databases">
        <authorList>
            <person name="Zheng W."/>
        </authorList>
    </citation>
    <scope>NUCLEOTIDE SEQUENCE</scope>
    <source>
        <strain evidence="2">QDHG01</strain>
    </source>
</reference>
<dbReference type="Proteomes" id="UP000785679">
    <property type="component" value="Unassembled WGS sequence"/>
</dbReference>
<sequence length="398" mass="47225">MTDRHSYSNKQFINELSQFLKPFVHSLKFIELQDLTLGRERQTQNLHEDYISFLESVVMLGIKGDLSDRMKHMLTRVKLIEAGQMGEGDKKKIEKIQALYDSSVQKIVEERKKAVEEKKKRDEKIVVLQETVKKHMKTIENFRKEQMEWAQKEVKKDESEQVKKQMEENAKLSDMVKLQRKKFIELYELYTRDQKVLAKLGVSIVKPEEIKDDKHIAENQLLPEENSFQTEQVVNVSIIPEKNPQDSAKKIEERQKSNVVSDYKNIFKIMREHLRVPYIKEFNEFKFFKIGECKGYSELKRMKNDVFILQENVSNNAPNLYVGLFINQLDFDWEYQSVFQFHTSFKLATFQKQVPTIKHAIELKFGNKNNEIIIQEKGRISTSYKIELNRPFCVFQKH</sequence>
<dbReference type="EMBL" id="RRYP01011249">
    <property type="protein sequence ID" value="TNV77861.1"/>
    <property type="molecule type" value="Genomic_DNA"/>
</dbReference>
<evidence type="ECO:0000256" key="1">
    <source>
        <dbReference type="SAM" id="Coils"/>
    </source>
</evidence>
<feature type="coiled-coil region" evidence="1">
    <location>
        <begin position="125"/>
        <end position="175"/>
    </location>
</feature>
<name>A0A8J8NPG1_HALGN</name>
<dbReference type="AlphaFoldDB" id="A0A8J8NPG1"/>
<accession>A0A8J8NPG1</accession>
<evidence type="ECO:0000313" key="2">
    <source>
        <dbReference type="EMBL" id="TNV77861.1"/>
    </source>
</evidence>
<evidence type="ECO:0000313" key="3">
    <source>
        <dbReference type="Proteomes" id="UP000785679"/>
    </source>
</evidence>
<keyword evidence="3" id="KW-1185">Reference proteome</keyword>
<keyword evidence="1" id="KW-0175">Coiled coil</keyword>
<protein>
    <submittedName>
        <fullName evidence="2">Uncharacterized protein</fullName>
    </submittedName>
</protein>
<organism evidence="2 3">
    <name type="scientific">Halteria grandinella</name>
    <dbReference type="NCBI Taxonomy" id="5974"/>
    <lineage>
        <taxon>Eukaryota</taxon>
        <taxon>Sar</taxon>
        <taxon>Alveolata</taxon>
        <taxon>Ciliophora</taxon>
        <taxon>Intramacronucleata</taxon>
        <taxon>Spirotrichea</taxon>
        <taxon>Stichotrichia</taxon>
        <taxon>Sporadotrichida</taxon>
        <taxon>Halteriidae</taxon>
        <taxon>Halteria</taxon>
    </lineage>
</organism>